<keyword evidence="3" id="KW-1185">Reference proteome</keyword>
<sequence>MLFSESLSEESTDKIYLSDDDSLPQAPSSIPGLNYAMPYLSDRLKNSIAQRLGQEGNTDARNDQNDIVDYQDETYTQCTNKLPHKHKSEKIKINNLLLSDQDDWDISRAMETTADTNQNKDEENVSDGGEADDEFECDCQFCVGSSLGGDSCHNNEEDTEDRNSHGSAEQSELTAVENADYGLNFWYGFRFYRTTL</sequence>
<evidence type="ECO:0000256" key="1">
    <source>
        <dbReference type="SAM" id="MobiDB-lite"/>
    </source>
</evidence>
<feature type="region of interest" description="Disordered" evidence="1">
    <location>
        <begin position="150"/>
        <end position="171"/>
    </location>
</feature>
<feature type="compositionally biased region" description="Basic and acidic residues" evidence="1">
    <location>
        <begin position="153"/>
        <end position="164"/>
    </location>
</feature>
<dbReference type="OrthoDB" id="21204at2759"/>
<dbReference type="AlphaFoldDB" id="A0A6J8C587"/>
<dbReference type="Proteomes" id="UP000507470">
    <property type="component" value="Unassembled WGS sequence"/>
</dbReference>
<reference evidence="2 3" key="1">
    <citation type="submission" date="2020-06" db="EMBL/GenBank/DDBJ databases">
        <authorList>
            <person name="Li R."/>
            <person name="Bekaert M."/>
        </authorList>
    </citation>
    <scope>NUCLEOTIDE SEQUENCE [LARGE SCALE GENOMIC DNA]</scope>
    <source>
        <strain evidence="3">wild</strain>
    </source>
</reference>
<dbReference type="EMBL" id="CACVKT020004794">
    <property type="protein sequence ID" value="CAC5391568.1"/>
    <property type="molecule type" value="Genomic_DNA"/>
</dbReference>
<evidence type="ECO:0000313" key="2">
    <source>
        <dbReference type="EMBL" id="CAC5391568.1"/>
    </source>
</evidence>
<feature type="region of interest" description="Disordered" evidence="1">
    <location>
        <begin position="1"/>
        <end position="32"/>
    </location>
</feature>
<feature type="region of interest" description="Disordered" evidence="1">
    <location>
        <begin position="111"/>
        <end position="131"/>
    </location>
</feature>
<protein>
    <submittedName>
        <fullName evidence="2">Uncharacterized protein</fullName>
    </submittedName>
</protein>
<accession>A0A6J8C587</accession>
<gene>
    <name evidence="2" type="ORF">MCOR_26574</name>
</gene>
<evidence type="ECO:0000313" key="3">
    <source>
        <dbReference type="Proteomes" id="UP000507470"/>
    </source>
</evidence>
<name>A0A6J8C587_MYTCO</name>
<organism evidence="2 3">
    <name type="scientific">Mytilus coruscus</name>
    <name type="common">Sea mussel</name>
    <dbReference type="NCBI Taxonomy" id="42192"/>
    <lineage>
        <taxon>Eukaryota</taxon>
        <taxon>Metazoa</taxon>
        <taxon>Spiralia</taxon>
        <taxon>Lophotrochozoa</taxon>
        <taxon>Mollusca</taxon>
        <taxon>Bivalvia</taxon>
        <taxon>Autobranchia</taxon>
        <taxon>Pteriomorphia</taxon>
        <taxon>Mytilida</taxon>
        <taxon>Mytiloidea</taxon>
        <taxon>Mytilidae</taxon>
        <taxon>Mytilinae</taxon>
        <taxon>Mytilus</taxon>
    </lineage>
</organism>
<proteinExistence type="predicted"/>